<proteinExistence type="predicted"/>
<comment type="caution">
    <text evidence="1">The sequence shown here is derived from an EMBL/GenBank/DDBJ whole genome shotgun (WGS) entry which is preliminary data.</text>
</comment>
<keyword evidence="2" id="KW-1185">Reference proteome</keyword>
<gene>
    <name evidence="1" type="ORF">HII30_14450</name>
</gene>
<evidence type="ECO:0008006" key="3">
    <source>
        <dbReference type="Google" id="ProtNLM"/>
    </source>
</evidence>
<dbReference type="PROSITE" id="PS51257">
    <property type="entry name" value="PROKAR_LIPOPROTEIN"/>
    <property type="match status" value="1"/>
</dbReference>
<sequence>MKYRQASSAAGRLRFYKGLTVSLILVLFLSGCMYPKEDQQENQVSYRESVRRIQDAVNDFYKEESILPIITAGEEVPRYEKYRVDLDKLKNMGYIDEIPKTAFEKGGSGHFLIINEEVDPLVKVMDLLTIQKVNDVQLSVNRYKSDHDGELPTGVELHPGFFSVDVAKTDMKKLQLKSFYSGQEITLMMDDTGKVYVDYAFDIMQAIQKNGEDPKPDQDLRTYLEEESYFVPVKSVPYLWVDQQPVAQQSE</sequence>
<evidence type="ECO:0000313" key="2">
    <source>
        <dbReference type="Proteomes" id="UP000565468"/>
    </source>
</evidence>
<reference evidence="1 2" key="1">
    <citation type="submission" date="2020-04" db="EMBL/GenBank/DDBJ databases">
        <title>Paenibacillus algicola sp. nov., a novel marine bacterium producing alginate lyase.</title>
        <authorList>
            <person name="Huang H."/>
        </authorList>
    </citation>
    <scope>NUCLEOTIDE SEQUENCE [LARGE SCALE GENOMIC DNA]</scope>
    <source>
        <strain evidence="1 2">L7-75</strain>
    </source>
</reference>
<dbReference type="Proteomes" id="UP000565468">
    <property type="component" value="Unassembled WGS sequence"/>
</dbReference>
<accession>A0A848MAJ9</accession>
<protein>
    <recommendedName>
        <fullName evidence="3">DUF3939 domain-containing protein</fullName>
    </recommendedName>
</protein>
<name>A0A848MAJ9_PAELE</name>
<dbReference type="AlphaFoldDB" id="A0A848MAJ9"/>
<dbReference type="EMBL" id="JABBPN010000013">
    <property type="protein sequence ID" value="NMO96963.1"/>
    <property type="molecule type" value="Genomic_DNA"/>
</dbReference>
<evidence type="ECO:0000313" key="1">
    <source>
        <dbReference type="EMBL" id="NMO96963.1"/>
    </source>
</evidence>
<dbReference type="RefSeq" id="WP_169505746.1">
    <property type="nucleotide sequence ID" value="NZ_JABBPN010000013.1"/>
</dbReference>
<organism evidence="1 2">
    <name type="scientific">Paenibacillus lemnae</name>
    <dbReference type="NCBI Taxonomy" id="1330551"/>
    <lineage>
        <taxon>Bacteria</taxon>
        <taxon>Bacillati</taxon>
        <taxon>Bacillota</taxon>
        <taxon>Bacilli</taxon>
        <taxon>Bacillales</taxon>
        <taxon>Paenibacillaceae</taxon>
        <taxon>Paenibacillus</taxon>
    </lineage>
</organism>